<dbReference type="InterPro" id="IPR029044">
    <property type="entry name" value="Nucleotide-diphossugar_trans"/>
</dbReference>
<dbReference type="EMBL" id="DF237009">
    <property type="protein sequence ID" value="GAQ80698.1"/>
    <property type="molecule type" value="Genomic_DNA"/>
</dbReference>
<name>A0A1Y1HXW6_KLENI</name>
<evidence type="ECO:0000256" key="2">
    <source>
        <dbReference type="SAM" id="SignalP"/>
    </source>
</evidence>
<keyword evidence="4" id="KW-0328">Glycosyltransferase</keyword>
<keyword evidence="2" id="KW-0732">Signal</keyword>
<dbReference type="Proteomes" id="UP000054558">
    <property type="component" value="Unassembled WGS sequence"/>
</dbReference>
<gene>
    <name evidence="4" type="ORF">KFL_000600150</name>
</gene>
<evidence type="ECO:0000259" key="3">
    <source>
        <dbReference type="Pfam" id="PF04572"/>
    </source>
</evidence>
<dbReference type="SUPFAM" id="SSF53448">
    <property type="entry name" value="Nucleotide-diphospho-sugar transferases"/>
    <property type="match status" value="1"/>
</dbReference>
<dbReference type="GO" id="GO:0016757">
    <property type="term" value="F:glycosyltransferase activity"/>
    <property type="evidence" value="ECO:0007669"/>
    <property type="project" value="UniProtKB-KW"/>
</dbReference>
<feature type="region of interest" description="Disordered" evidence="1">
    <location>
        <begin position="59"/>
        <end position="78"/>
    </location>
</feature>
<evidence type="ECO:0000313" key="4">
    <source>
        <dbReference type="EMBL" id="GAQ80698.1"/>
    </source>
</evidence>
<feature type="chain" id="PRO_5013050348" evidence="2">
    <location>
        <begin position="25"/>
        <end position="491"/>
    </location>
</feature>
<dbReference type="Gene3D" id="3.90.550.20">
    <property type="match status" value="1"/>
</dbReference>
<dbReference type="OrthoDB" id="409543at2759"/>
<feature type="domain" description="Alpha 1,4-glycosyltransferase" evidence="3">
    <location>
        <begin position="367"/>
        <end position="488"/>
    </location>
</feature>
<dbReference type="STRING" id="105231.A0A1Y1HXW6"/>
<accession>A0A1Y1HXW6</accession>
<dbReference type="InterPro" id="IPR007652">
    <property type="entry name" value="A1-4-GlycosylTfrase_dom"/>
</dbReference>
<proteinExistence type="predicted"/>
<dbReference type="OMA" id="EPLHEMR"/>
<feature type="signal peptide" evidence="2">
    <location>
        <begin position="1"/>
        <end position="24"/>
    </location>
</feature>
<keyword evidence="4" id="KW-0808">Transferase</keyword>
<keyword evidence="5" id="KW-1185">Reference proteome</keyword>
<sequence>MNPPPLSAMHLVLWLVILSTCCYTWLSSEPFLRFGNKLAGSGAPPVNITDRIAKSSRIAEGAKSSSAESFRNGVRGERGSPWELGAAAEVSGEARFPEFSRSGTRKEREIMASNALAEEFDAMEGSVREGREGVSKPEVSLGNLGEESILANGSSQLKNPLDMPDVEVKAVGDSLPGKNWPAEEPGCFHHPATGVERSIGDYIQETGCPVTFFMLWTTTSAPNKTLKSSGFQMRHLRSVESAFVTHPRACVIFLSVLKFENRFMSELQARGFRLLILDEFDVTSLVKYTPVEVWYKKVDERRKGKHFFSHFTDLMRLAIVYKFGGVYMDTDCIVMNDVTDVRNSFGAQMTDRRTGTPKQVNGAVLIFDRGSSFLYECMVEASGNYNQEKWEYNGPGLLRRMLSRKDLEGSYTVLPTMAMYPIYYKNIWAYSGVNGTAKSADEQATFWARMRNETRVFHWYNQIARKHRAAEGSLMRAAFNEFCIFCEEVVE</sequence>
<dbReference type="Pfam" id="PF04488">
    <property type="entry name" value="Gly_transf_sug"/>
    <property type="match status" value="1"/>
</dbReference>
<dbReference type="PANTHER" id="PTHR46781:SF5">
    <property type="entry name" value="ALPHA 1,4-GLYCOSYLTRANSFERASE FAMILY PROTEIN"/>
    <property type="match status" value="1"/>
</dbReference>
<dbReference type="InterPro" id="IPR044789">
    <property type="entry name" value="Put_A1-4-GlycosylTfrase_plant"/>
</dbReference>
<dbReference type="PANTHER" id="PTHR46781">
    <property type="entry name" value="ALPHA 1,4-GLYCOSYLTRANSFERASE FAMILY PROTEIN"/>
    <property type="match status" value="1"/>
</dbReference>
<protein>
    <submittedName>
        <fullName evidence="4">Lactosylceramide 4-alpha-galactosyltransferase</fullName>
    </submittedName>
</protein>
<dbReference type="AlphaFoldDB" id="A0A1Y1HXW6"/>
<reference evidence="4 5" key="1">
    <citation type="journal article" date="2014" name="Nat. Commun.">
        <title>Klebsormidium flaccidum genome reveals primary factors for plant terrestrial adaptation.</title>
        <authorList>
            <person name="Hori K."/>
            <person name="Maruyama F."/>
            <person name="Fujisawa T."/>
            <person name="Togashi T."/>
            <person name="Yamamoto N."/>
            <person name="Seo M."/>
            <person name="Sato S."/>
            <person name="Yamada T."/>
            <person name="Mori H."/>
            <person name="Tajima N."/>
            <person name="Moriyama T."/>
            <person name="Ikeuchi M."/>
            <person name="Watanabe M."/>
            <person name="Wada H."/>
            <person name="Kobayashi K."/>
            <person name="Saito M."/>
            <person name="Masuda T."/>
            <person name="Sasaki-Sekimoto Y."/>
            <person name="Mashiguchi K."/>
            <person name="Awai K."/>
            <person name="Shimojima M."/>
            <person name="Masuda S."/>
            <person name="Iwai M."/>
            <person name="Nobusawa T."/>
            <person name="Narise T."/>
            <person name="Kondo S."/>
            <person name="Saito H."/>
            <person name="Sato R."/>
            <person name="Murakawa M."/>
            <person name="Ihara Y."/>
            <person name="Oshima-Yamada Y."/>
            <person name="Ohtaka K."/>
            <person name="Satoh M."/>
            <person name="Sonobe K."/>
            <person name="Ishii M."/>
            <person name="Ohtani R."/>
            <person name="Kanamori-Sato M."/>
            <person name="Honoki R."/>
            <person name="Miyazaki D."/>
            <person name="Mochizuki H."/>
            <person name="Umetsu J."/>
            <person name="Higashi K."/>
            <person name="Shibata D."/>
            <person name="Kamiya Y."/>
            <person name="Sato N."/>
            <person name="Nakamura Y."/>
            <person name="Tabata S."/>
            <person name="Ida S."/>
            <person name="Kurokawa K."/>
            <person name="Ohta H."/>
        </authorList>
    </citation>
    <scope>NUCLEOTIDE SEQUENCE [LARGE SCALE GENOMIC DNA]</scope>
    <source>
        <strain evidence="4 5">NIES-2285</strain>
    </source>
</reference>
<evidence type="ECO:0000313" key="5">
    <source>
        <dbReference type="Proteomes" id="UP000054558"/>
    </source>
</evidence>
<evidence type="ECO:0000256" key="1">
    <source>
        <dbReference type="SAM" id="MobiDB-lite"/>
    </source>
</evidence>
<dbReference type="Pfam" id="PF04572">
    <property type="entry name" value="Gb3_synth"/>
    <property type="match status" value="1"/>
</dbReference>
<organism evidence="4 5">
    <name type="scientific">Klebsormidium nitens</name>
    <name type="common">Green alga</name>
    <name type="synonym">Ulothrix nitens</name>
    <dbReference type="NCBI Taxonomy" id="105231"/>
    <lineage>
        <taxon>Eukaryota</taxon>
        <taxon>Viridiplantae</taxon>
        <taxon>Streptophyta</taxon>
        <taxon>Klebsormidiophyceae</taxon>
        <taxon>Klebsormidiales</taxon>
        <taxon>Klebsormidiaceae</taxon>
        <taxon>Klebsormidium</taxon>
    </lineage>
</organism>
<dbReference type="InterPro" id="IPR007577">
    <property type="entry name" value="GlycoTrfase_DXD_sugar-bd_CS"/>
</dbReference>